<evidence type="ECO:0000313" key="1">
    <source>
        <dbReference type="EMBL" id="GBH21713.1"/>
    </source>
</evidence>
<reference evidence="1" key="1">
    <citation type="submission" date="2017-04" db="EMBL/GenBank/DDBJ databases">
        <title>Unveiling RNA virosphere associated with marine microorganisms.</title>
        <authorList>
            <person name="Urayama S."/>
            <person name="Takaki Y."/>
            <person name="Nishi S."/>
            <person name="Yoshida Y."/>
            <person name="Deguchi S."/>
            <person name="Takai K."/>
            <person name="Nunoura T."/>
        </authorList>
    </citation>
    <scope>NUCLEOTIDE SEQUENCE</scope>
</reference>
<comment type="caution">
    <text evidence="1">The sequence shown here is derived from an EMBL/GenBank/DDBJ whole genome shotgun (WGS) entry which is preliminary data.</text>
</comment>
<sequence>MPPNIVWAGKSSTFGFNAAPPRPRSQDTALVKEHLRGGYDEALSWNRAVEALGSPSLKTDVMLHDEEEPTLSSRPIDVESQISLEIAERCFFRGKLLHLMDLNDVYTSSRLLKPTSATLKYQLLGYKLKPEAAAVSLAAVHEFVTQLGVFRQPADISAYIRANPMLAHSTILARNSLSQKPVKECRMRSVYNYSMDGNGFLGMTSYPVEEMHRSLAFSPVLDLMDPLTHSDAIASDVAGLTKMSADVKHCDHYCQRWMAQLYCELEAAHFDLSQCDFTADTLACANVCLLYEGGSSFSNGETFYRQFRLLPSGANKVKLIQTFMSLWCTIHAALRVWKRVDYCAVSKFGMLADNVAVFSKSHDDVVEEELVRSFDEFNFSFKPVEGNNFVDVSDTSFDFLGFRITDGAPVLPMNKFFRGWELPERRLADETNSAEADMMQVARACGYSQVNMGIHPEVSFFCADVVKRYSHENVELPTLVRDGTFRSFDIAPGKLWSTTMLYKRRASSPYRGIFDFPSFLAGDARCTELVRRFVHETRLQ</sequence>
<name>A0A2V0R8W9_9ZZZZ</name>
<dbReference type="AlphaFoldDB" id="A0A2V0R8W9"/>
<evidence type="ECO:0008006" key="2">
    <source>
        <dbReference type="Google" id="ProtNLM"/>
    </source>
</evidence>
<dbReference type="EMBL" id="BDQA01000271">
    <property type="protein sequence ID" value="GBH21713.1"/>
    <property type="molecule type" value="Genomic_RNA"/>
</dbReference>
<organism evidence="1">
    <name type="scientific">viral metagenome</name>
    <dbReference type="NCBI Taxonomy" id="1070528"/>
    <lineage>
        <taxon>unclassified sequences</taxon>
        <taxon>metagenomes</taxon>
        <taxon>organismal metagenomes</taxon>
    </lineage>
</organism>
<proteinExistence type="predicted"/>
<accession>A0A2V0R8W9</accession>
<protein>
    <recommendedName>
        <fullName evidence="2">RdRp</fullName>
    </recommendedName>
</protein>